<dbReference type="SUPFAM" id="SSF49879">
    <property type="entry name" value="SMAD/FHA domain"/>
    <property type="match status" value="2"/>
</dbReference>
<evidence type="ECO:0000259" key="2">
    <source>
        <dbReference type="PROSITE" id="PS50006"/>
    </source>
</evidence>
<feature type="domain" description="FHA" evidence="2">
    <location>
        <begin position="146"/>
        <end position="195"/>
    </location>
</feature>
<dbReference type="Pfam" id="PF00498">
    <property type="entry name" value="FHA"/>
    <property type="match status" value="2"/>
</dbReference>
<reference evidence="3 4" key="1">
    <citation type="submission" date="2019-05" db="EMBL/GenBank/DDBJ databases">
        <authorList>
            <consortium name="Science for Life Laboratories"/>
        </authorList>
    </citation>
    <scope>NUCLEOTIDE SEQUENCE [LARGE SCALE GENOMIC DNA]</scope>
    <source>
        <strain evidence="3">Soil9</strain>
    </source>
</reference>
<keyword evidence="4" id="KW-1185">Reference proteome</keyword>
<name>A0A6P2D5B6_9BACT</name>
<protein>
    <recommendedName>
        <fullName evidence="2">FHA domain-containing protein</fullName>
    </recommendedName>
</protein>
<dbReference type="SMART" id="SM00240">
    <property type="entry name" value="FHA"/>
    <property type="match status" value="2"/>
</dbReference>
<evidence type="ECO:0000313" key="3">
    <source>
        <dbReference type="EMBL" id="VTR95676.1"/>
    </source>
</evidence>
<evidence type="ECO:0000313" key="4">
    <source>
        <dbReference type="Proteomes" id="UP000464178"/>
    </source>
</evidence>
<organism evidence="3 4">
    <name type="scientific">Gemmata massiliana</name>
    <dbReference type="NCBI Taxonomy" id="1210884"/>
    <lineage>
        <taxon>Bacteria</taxon>
        <taxon>Pseudomonadati</taxon>
        <taxon>Planctomycetota</taxon>
        <taxon>Planctomycetia</taxon>
        <taxon>Gemmatales</taxon>
        <taxon>Gemmataceae</taxon>
        <taxon>Gemmata</taxon>
    </lineage>
</organism>
<dbReference type="InterPro" id="IPR050923">
    <property type="entry name" value="Cell_Proc_Reg/RNA_Proc"/>
</dbReference>
<dbReference type="PANTHER" id="PTHR23308">
    <property type="entry name" value="NUCLEAR INHIBITOR OF PROTEIN PHOSPHATASE-1"/>
    <property type="match status" value="1"/>
</dbReference>
<proteinExistence type="predicted"/>
<dbReference type="KEGG" id="gms:SOIL9_20380"/>
<evidence type="ECO:0000256" key="1">
    <source>
        <dbReference type="SAM" id="MobiDB-lite"/>
    </source>
</evidence>
<dbReference type="InterPro" id="IPR000253">
    <property type="entry name" value="FHA_dom"/>
</dbReference>
<sequence>MATRLPGGLDVHAVHRTSGEVRSQCIGQSYALLGRAPRAGVRLDDPSVSQCHAYLQLVDGVPYCIDLGSRTGVLWDDGGQGRGWIHPGQTVRIGMFDVQITATGELSGESEWREPGFNPDAVPLATLDVHAPGGPNGRFALDQPVTLIGRHPNCNLRFLDEAVAYFQCAIVKTREGIWCVDLLSRGGTVLNGRPTRVTSLRDGDLIELGKISLLLRVGPSTAHPPVPFGVSGIQQNPFAPVLDTTGAAGVPLREMMEQFQQCFVTMARMFTTMQQEHTAMMCEQMRQVQELIREARTAPLSPAPAPALAAPTATTPPTVHPPAPRPVPRVVDPAEAHLLADAHAWFFDRLVQKTSSTNGKKSP</sequence>
<dbReference type="Proteomes" id="UP000464178">
    <property type="component" value="Chromosome"/>
</dbReference>
<dbReference type="InterPro" id="IPR008984">
    <property type="entry name" value="SMAD_FHA_dom_sf"/>
</dbReference>
<dbReference type="CDD" id="cd00060">
    <property type="entry name" value="FHA"/>
    <property type="match status" value="2"/>
</dbReference>
<gene>
    <name evidence="3" type="ORF">SOIL9_20380</name>
</gene>
<feature type="compositionally biased region" description="Low complexity" evidence="1">
    <location>
        <begin position="306"/>
        <end position="317"/>
    </location>
</feature>
<dbReference type="Gene3D" id="2.60.200.20">
    <property type="match status" value="2"/>
</dbReference>
<dbReference type="RefSeq" id="WP_162670065.1">
    <property type="nucleotide sequence ID" value="NZ_LR593886.1"/>
</dbReference>
<dbReference type="AlphaFoldDB" id="A0A6P2D5B6"/>
<dbReference type="EMBL" id="LR593886">
    <property type="protein sequence ID" value="VTR95676.1"/>
    <property type="molecule type" value="Genomic_DNA"/>
</dbReference>
<dbReference type="PROSITE" id="PS50006">
    <property type="entry name" value="FHA_DOMAIN"/>
    <property type="match status" value="1"/>
</dbReference>
<feature type="region of interest" description="Disordered" evidence="1">
    <location>
        <begin position="301"/>
        <end position="324"/>
    </location>
</feature>
<accession>A0A6P2D5B6</accession>